<name>A0ABQ4K6B9_9BACI</name>
<evidence type="ECO:0000313" key="3">
    <source>
        <dbReference type="Proteomes" id="UP000680279"/>
    </source>
</evidence>
<protein>
    <submittedName>
        <fullName evidence="2">Uncharacterized protein</fullName>
    </submittedName>
</protein>
<comment type="caution">
    <text evidence="2">The sequence shown here is derived from an EMBL/GenBank/DDBJ whole genome shotgun (WGS) entry which is preliminary data.</text>
</comment>
<proteinExistence type="predicted"/>
<accession>A0ABQ4K6B9</accession>
<dbReference type="EMBL" id="BOQT01000008">
    <property type="protein sequence ID" value="GIN21280.1"/>
    <property type="molecule type" value="Genomic_DNA"/>
</dbReference>
<evidence type="ECO:0000256" key="1">
    <source>
        <dbReference type="SAM" id="MobiDB-lite"/>
    </source>
</evidence>
<dbReference type="RefSeq" id="WP_018704909.1">
    <property type="nucleotide sequence ID" value="NZ_BOQT01000008.1"/>
</dbReference>
<reference evidence="2 3" key="1">
    <citation type="submission" date="2021-03" db="EMBL/GenBank/DDBJ databases">
        <title>Antimicrobial resistance genes in bacteria isolated from Japanese honey, and their potential for conferring macrolide and lincosamide resistance in the American foulbrood pathogen Paenibacillus larvae.</title>
        <authorList>
            <person name="Okamoto M."/>
            <person name="Kumagai M."/>
            <person name="Kanamori H."/>
            <person name="Takamatsu D."/>
        </authorList>
    </citation>
    <scope>NUCLEOTIDE SEQUENCE [LARGE SCALE GENOMIC DNA]</scope>
    <source>
        <strain evidence="2 3">J1TS3</strain>
    </source>
</reference>
<feature type="region of interest" description="Disordered" evidence="1">
    <location>
        <begin position="62"/>
        <end position="82"/>
    </location>
</feature>
<organism evidence="2 3">
    <name type="scientific">Siminovitchia fordii</name>
    <dbReference type="NCBI Taxonomy" id="254759"/>
    <lineage>
        <taxon>Bacteria</taxon>
        <taxon>Bacillati</taxon>
        <taxon>Bacillota</taxon>
        <taxon>Bacilli</taxon>
        <taxon>Bacillales</taxon>
        <taxon>Bacillaceae</taxon>
        <taxon>Siminovitchia</taxon>
    </lineage>
</organism>
<evidence type="ECO:0000313" key="2">
    <source>
        <dbReference type="EMBL" id="GIN21280.1"/>
    </source>
</evidence>
<dbReference type="Proteomes" id="UP000680279">
    <property type="component" value="Unassembled WGS sequence"/>
</dbReference>
<keyword evidence="3" id="KW-1185">Reference proteome</keyword>
<sequence>MRKFWPTMLAAAGISAAAYGLSKYRNGKYMEPVKNMLNNAKGMLQNAGSAANNPLMEISKELAPSDLAMKGKKQGKRSINPS</sequence>
<gene>
    <name evidence="2" type="ORF">J1TS3_24140</name>
</gene>